<name>A0A5S3V5A1_9GAMM</name>
<organism evidence="1 2">
    <name type="scientific">Pseudoalteromonas aurantia</name>
    <dbReference type="NCBI Taxonomy" id="43654"/>
    <lineage>
        <taxon>Bacteria</taxon>
        <taxon>Pseudomonadati</taxon>
        <taxon>Pseudomonadota</taxon>
        <taxon>Gammaproteobacteria</taxon>
        <taxon>Alteromonadales</taxon>
        <taxon>Pseudoalteromonadaceae</taxon>
        <taxon>Pseudoalteromonas</taxon>
    </lineage>
</organism>
<reference evidence="1 2" key="1">
    <citation type="submission" date="2018-01" db="EMBL/GenBank/DDBJ databases">
        <authorList>
            <person name="Paulsen S."/>
            <person name="Gram L.K."/>
        </authorList>
    </citation>
    <scope>NUCLEOTIDE SEQUENCE [LARGE SCALE GENOMIC DNA]</scope>
    <source>
        <strain evidence="1 2">S3790</strain>
    </source>
</reference>
<sequence>MTTTVVDLVNKLITADTRWSCVLKLSDGNKYVVYCDETGFHKISVIGKAALVTAGHGPLIAEWKEWWAGTANLANKPQSEIDGENVVNLAIVDLERNSVIFDAGAKQILYCTVSDSVKAFASGSGSHHAASYLMQNSCAKGAIGYAAKNDICTGNEVTFACYKSNQNNLNNHISDYNVISNGIINRGKIMALDIQKPNANGVDLNNHPLSEEVKELFTTGKAVASAPVPGISSFKWTKEVDRKLESAMKRVHELRNK</sequence>
<dbReference type="OrthoDB" id="7031595at2"/>
<gene>
    <name evidence="1" type="ORF">CWC19_16805</name>
</gene>
<dbReference type="RefSeq" id="WP_138592927.1">
    <property type="nucleotide sequence ID" value="NZ_PNBX01000080.1"/>
</dbReference>
<dbReference type="AlphaFoldDB" id="A0A5S3V5A1"/>
<dbReference type="EMBL" id="PNBX01000080">
    <property type="protein sequence ID" value="TMO66185.1"/>
    <property type="molecule type" value="Genomic_DNA"/>
</dbReference>
<protein>
    <submittedName>
        <fullName evidence="1">Uncharacterized protein</fullName>
    </submittedName>
</protein>
<evidence type="ECO:0000313" key="1">
    <source>
        <dbReference type="EMBL" id="TMO66185.1"/>
    </source>
</evidence>
<proteinExistence type="predicted"/>
<reference evidence="2" key="2">
    <citation type="submission" date="2019-06" db="EMBL/GenBank/DDBJ databases">
        <title>Co-occurence of chitin degradation, pigmentation and bioactivity in marine Pseudoalteromonas.</title>
        <authorList>
            <person name="Sonnenschein E.C."/>
            <person name="Bech P.K."/>
        </authorList>
    </citation>
    <scope>NUCLEOTIDE SEQUENCE [LARGE SCALE GENOMIC DNA]</scope>
    <source>
        <strain evidence="2">S3790</strain>
    </source>
</reference>
<evidence type="ECO:0000313" key="2">
    <source>
        <dbReference type="Proteomes" id="UP000307217"/>
    </source>
</evidence>
<accession>A0A5S3V5A1</accession>
<dbReference type="Proteomes" id="UP000307217">
    <property type="component" value="Unassembled WGS sequence"/>
</dbReference>
<comment type="caution">
    <text evidence="1">The sequence shown here is derived from an EMBL/GenBank/DDBJ whole genome shotgun (WGS) entry which is preliminary data.</text>
</comment>